<sequence>MGTIQNQTENKEGVKGIFSGMGGLTGWIRSLTGKSPVSKETSQPNTSSQQVPPEEDSVKQDVQKFKTFVRKSITKVSTSSKPLTSKGLATGSVLTSSVKGAFENKFIKRLVRTFLILVFLMILVFIGIRLFRLLQEDGEVKVPRNEVSPTPALYQPYKPSVYANDPEILQLEEDINVLEREISGSNLREDKLIPPNLDYNVSFK</sequence>
<evidence type="ECO:0000256" key="1">
    <source>
        <dbReference type="SAM" id="MobiDB-lite"/>
    </source>
</evidence>
<comment type="caution">
    <text evidence="3">The sequence shown here is derived from an EMBL/GenBank/DDBJ whole genome shotgun (WGS) entry which is preliminary data.</text>
</comment>
<keyword evidence="2" id="KW-0812">Transmembrane</keyword>
<organism evidence="3 4">
    <name type="scientific">Candidatus Woesebacteria bacterium GW2011_GWA1_39_12</name>
    <dbReference type="NCBI Taxonomy" id="1618549"/>
    <lineage>
        <taxon>Bacteria</taxon>
        <taxon>Candidatus Woeseibacteriota</taxon>
    </lineage>
</organism>
<evidence type="ECO:0000313" key="3">
    <source>
        <dbReference type="EMBL" id="KKQ98583.1"/>
    </source>
</evidence>
<feature type="transmembrane region" description="Helical" evidence="2">
    <location>
        <begin position="114"/>
        <end position="134"/>
    </location>
</feature>
<dbReference type="Proteomes" id="UP000034325">
    <property type="component" value="Unassembled WGS sequence"/>
</dbReference>
<proteinExistence type="predicted"/>
<accession>A0A0G0M333</accession>
<keyword evidence="2" id="KW-0472">Membrane</keyword>
<protein>
    <submittedName>
        <fullName evidence="3">Uncharacterized protein</fullName>
    </submittedName>
</protein>
<feature type="region of interest" description="Disordered" evidence="1">
    <location>
        <begin position="29"/>
        <end position="59"/>
    </location>
</feature>
<reference evidence="3 4" key="1">
    <citation type="journal article" date="2015" name="Nature">
        <title>rRNA introns, odd ribosomes, and small enigmatic genomes across a large radiation of phyla.</title>
        <authorList>
            <person name="Brown C.T."/>
            <person name="Hug L.A."/>
            <person name="Thomas B.C."/>
            <person name="Sharon I."/>
            <person name="Castelle C.J."/>
            <person name="Singh A."/>
            <person name="Wilkins M.J."/>
            <person name="Williams K.H."/>
            <person name="Banfield J.F."/>
        </authorList>
    </citation>
    <scope>NUCLEOTIDE SEQUENCE [LARGE SCALE GENOMIC DNA]</scope>
</reference>
<name>A0A0G0M333_9BACT</name>
<dbReference type="EMBL" id="LBWA01000002">
    <property type="protein sequence ID" value="KKQ98583.1"/>
    <property type="molecule type" value="Genomic_DNA"/>
</dbReference>
<keyword evidence="2" id="KW-1133">Transmembrane helix</keyword>
<gene>
    <name evidence="3" type="ORF">UT23_C0002G0083</name>
</gene>
<feature type="compositionally biased region" description="Polar residues" evidence="1">
    <location>
        <begin position="32"/>
        <end position="51"/>
    </location>
</feature>
<evidence type="ECO:0000256" key="2">
    <source>
        <dbReference type="SAM" id="Phobius"/>
    </source>
</evidence>
<evidence type="ECO:0000313" key="4">
    <source>
        <dbReference type="Proteomes" id="UP000034325"/>
    </source>
</evidence>
<dbReference type="AlphaFoldDB" id="A0A0G0M333"/>